<comment type="similarity">
    <text evidence="8">Belongs to the binding-protein-dependent transport system permease family.</text>
</comment>
<keyword evidence="3" id="KW-1003">Cell membrane</keyword>
<dbReference type="PANTHER" id="PTHR43357">
    <property type="entry name" value="INNER MEMBRANE ABC TRANSPORTER PERMEASE PROTEIN YDCV"/>
    <property type="match status" value="1"/>
</dbReference>
<feature type="transmembrane region" description="Helical" evidence="8">
    <location>
        <begin position="267"/>
        <end position="286"/>
    </location>
</feature>
<dbReference type="Pfam" id="PF00528">
    <property type="entry name" value="BPD_transp_1"/>
    <property type="match status" value="2"/>
</dbReference>
<evidence type="ECO:0000256" key="3">
    <source>
        <dbReference type="ARBA" id="ARBA00022475"/>
    </source>
</evidence>
<feature type="transmembrane region" description="Helical" evidence="8">
    <location>
        <begin position="164"/>
        <end position="184"/>
    </location>
</feature>
<proteinExistence type="inferred from homology"/>
<dbReference type="PROSITE" id="PS50928">
    <property type="entry name" value="ABC_TM1"/>
    <property type="match status" value="2"/>
</dbReference>
<keyword evidence="10" id="KW-1185">Reference proteome</keyword>
<feature type="transmembrane region" description="Helical" evidence="8">
    <location>
        <begin position="315"/>
        <end position="341"/>
    </location>
</feature>
<dbReference type="GO" id="GO:0005886">
    <property type="term" value="C:plasma membrane"/>
    <property type="evidence" value="ECO:0007669"/>
    <property type="project" value="UniProtKB-SubCell"/>
</dbReference>
<keyword evidence="6 8" id="KW-1133">Transmembrane helix</keyword>
<evidence type="ECO:0000256" key="8">
    <source>
        <dbReference type="RuleBase" id="RU363032"/>
    </source>
</evidence>
<dbReference type="Gene3D" id="1.10.3720.10">
    <property type="entry name" value="MetI-like"/>
    <property type="match status" value="2"/>
</dbReference>
<dbReference type="AlphaFoldDB" id="A0A859QES9"/>
<dbReference type="InterPro" id="IPR035906">
    <property type="entry name" value="MetI-like_sf"/>
</dbReference>
<keyword evidence="5 8" id="KW-0812">Transmembrane</keyword>
<evidence type="ECO:0000256" key="4">
    <source>
        <dbReference type="ARBA" id="ARBA00022519"/>
    </source>
</evidence>
<dbReference type="RefSeq" id="WP_180941259.1">
    <property type="nucleotide sequence ID" value="NZ_CP041238.1"/>
</dbReference>
<evidence type="ECO:0000256" key="6">
    <source>
        <dbReference type="ARBA" id="ARBA00022989"/>
    </source>
</evidence>
<feature type="transmembrane region" description="Helical" evidence="8">
    <location>
        <begin position="412"/>
        <end position="433"/>
    </location>
</feature>
<feature type="transmembrane region" description="Helical" evidence="8">
    <location>
        <begin position="491"/>
        <end position="512"/>
    </location>
</feature>
<sequence length="575" mass="62329">MKTLQLSAATVPTVRKINFSPVVLILAAILLVLIIPPAAYLVASSLYTTNFDGSFDQFTFQFFADLLRNPYFLRSLMHTAVYSLGSACVGIVLGTVLAIIVERTNTPGRKYAFLGAVISLAIPHVLYTVAWLMILGKSGPFNQMLKAIFGASAPTFDVYSLPGMILIEGVGFVPLTFLMMSAVLRSTDAAFEEASMMSGAGPIATFWKITLRMGMPGVLALLLLSFIRAFESFEVPAIVGLAGNIEVLSTSIYQSSRATTPPNFGQAGAYSVCLLAFLACLLYFYGRLSRHAHRYQTITGKGYRPRVIDLGRGRYASMLVLIAILLFVIGLPLAIIVFVSFKPFFGSFNVASLSRWTLKNYATVIGPGFFRSTLVNTLVLGTVTASIVVPFTALCAWLAVRRKPAAWVLDQLATAPLTFPSIVMGVAFLQVFVNLPFPFYGTLTSVIVASAVAYLPYGMRYAYAGVLQIHSDLEEASTASGAPQMQTFIRIVLPLLSASMISCWLFVFLLAVRAMSLPLLLVGPGSSLVAVSLFDLWQNGQVTELAAMGTVWVALMTCVSGCFYLVARRYRILTA</sequence>
<feature type="transmembrane region" description="Helical" evidence="8">
    <location>
        <begin position="113"/>
        <end position="134"/>
    </location>
</feature>
<keyword evidence="7 8" id="KW-0472">Membrane</keyword>
<evidence type="ECO:0000256" key="2">
    <source>
        <dbReference type="ARBA" id="ARBA00022448"/>
    </source>
</evidence>
<feature type="transmembrane region" description="Helical" evidence="8">
    <location>
        <begin position="205"/>
        <end position="227"/>
    </location>
</feature>
<dbReference type="EMBL" id="CP041238">
    <property type="protein sequence ID" value="QLL61714.1"/>
    <property type="molecule type" value="Genomic_DNA"/>
</dbReference>
<accession>A0A859QES9</accession>
<dbReference type="GO" id="GO:0055085">
    <property type="term" value="P:transmembrane transport"/>
    <property type="evidence" value="ECO:0007669"/>
    <property type="project" value="InterPro"/>
</dbReference>
<dbReference type="CDD" id="cd06261">
    <property type="entry name" value="TM_PBP2"/>
    <property type="match status" value="2"/>
</dbReference>
<feature type="transmembrane region" description="Helical" evidence="8">
    <location>
        <begin position="545"/>
        <end position="567"/>
    </location>
</feature>
<keyword evidence="4" id="KW-0997">Cell inner membrane</keyword>
<feature type="transmembrane region" description="Helical" evidence="8">
    <location>
        <begin position="21"/>
        <end position="43"/>
    </location>
</feature>
<reference evidence="9 10" key="1">
    <citation type="submission" date="2019-06" db="EMBL/GenBank/DDBJ databases">
        <title>Complete genome sequence of Ensifer mexicanus ITTG R7 isolated from nodules of Acacia angustissima (Mill.) Kuntze.</title>
        <authorList>
            <person name="Rincon-Rosales R."/>
            <person name="Rogel M.A."/>
            <person name="Guerrero G."/>
            <person name="Rincon-Molina C.I."/>
            <person name="Lopez-Lopez A."/>
            <person name="Martinez-Romero E."/>
        </authorList>
    </citation>
    <scope>NUCLEOTIDE SEQUENCE [LARGE SCALE GENOMIC DNA]</scope>
    <source>
        <strain evidence="9 10">ITTG R7</strain>
    </source>
</reference>
<gene>
    <name evidence="9" type="ORF">FKV68_09775</name>
</gene>
<keyword evidence="2 8" id="KW-0813">Transport</keyword>
<dbReference type="KEGG" id="emx:FKV68_09775"/>
<organism evidence="9 10">
    <name type="scientific">Sinorhizobium mexicanum</name>
    <dbReference type="NCBI Taxonomy" id="375549"/>
    <lineage>
        <taxon>Bacteria</taxon>
        <taxon>Pseudomonadati</taxon>
        <taxon>Pseudomonadota</taxon>
        <taxon>Alphaproteobacteria</taxon>
        <taxon>Hyphomicrobiales</taxon>
        <taxon>Rhizobiaceae</taxon>
        <taxon>Sinorhizobium/Ensifer group</taxon>
        <taxon>Sinorhizobium</taxon>
    </lineage>
</organism>
<feature type="transmembrane region" description="Helical" evidence="8">
    <location>
        <begin position="378"/>
        <end position="400"/>
    </location>
</feature>
<feature type="transmembrane region" description="Helical" evidence="8">
    <location>
        <begin position="80"/>
        <end position="101"/>
    </location>
</feature>
<evidence type="ECO:0000313" key="10">
    <source>
        <dbReference type="Proteomes" id="UP000510721"/>
    </source>
</evidence>
<feature type="transmembrane region" description="Helical" evidence="8">
    <location>
        <begin position="439"/>
        <end position="457"/>
    </location>
</feature>
<name>A0A859QES9_9HYPH</name>
<evidence type="ECO:0000313" key="9">
    <source>
        <dbReference type="EMBL" id="QLL61714.1"/>
    </source>
</evidence>
<dbReference type="SUPFAM" id="SSF161098">
    <property type="entry name" value="MetI-like"/>
    <property type="match status" value="2"/>
</dbReference>
<dbReference type="InterPro" id="IPR000515">
    <property type="entry name" value="MetI-like"/>
</dbReference>
<evidence type="ECO:0000256" key="5">
    <source>
        <dbReference type="ARBA" id="ARBA00022692"/>
    </source>
</evidence>
<evidence type="ECO:0000256" key="1">
    <source>
        <dbReference type="ARBA" id="ARBA00004429"/>
    </source>
</evidence>
<evidence type="ECO:0000256" key="7">
    <source>
        <dbReference type="ARBA" id="ARBA00023136"/>
    </source>
</evidence>
<dbReference type="Proteomes" id="UP000510721">
    <property type="component" value="Chromosome"/>
</dbReference>
<comment type="subcellular location">
    <subcellularLocation>
        <location evidence="1">Cell inner membrane</location>
        <topology evidence="1">Multi-pass membrane protein</topology>
    </subcellularLocation>
    <subcellularLocation>
        <location evidence="8">Cell membrane</location>
        <topology evidence="8">Multi-pass membrane protein</topology>
    </subcellularLocation>
</comment>
<dbReference type="PANTHER" id="PTHR43357:SF4">
    <property type="entry name" value="INNER MEMBRANE ABC TRANSPORTER PERMEASE PROTEIN YDCV"/>
    <property type="match status" value="1"/>
</dbReference>
<protein>
    <submittedName>
        <fullName evidence="9">Iron ABC transporter permease</fullName>
    </submittedName>
</protein>